<dbReference type="EMBL" id="OU963862">
    <property type="protein sequence ID" value="CAH0752681.1"/>
    <property type="molecule type" value="Genomic_DNA"/>
</dbReference>
<dbReference type="PANTHER" id="PTHR10252:SF5">
    <property type="entry name" value="DR1-ASSOCIATED COREPRESSOR"/>
    <property type="match status" value="1"/>
</dbReference>
<proteinExistence type="predicted"/>
<protein>
    <recommendedName>
        <fullName evidence="4">Transcription factor CBF/NF-Y/archaeal histone domain-containing protein</fullName>
    </recommendedName>
</protein>
<keyword evidence="6" id="KW-1185">Reference proteome</keyword>
<dbReference type="Gene3D" id="1.10.20.10">
    <property type="entry name" value="Histone, subunit A"/>
    <property type="match status" value="1"/>
</dbReference>
<evidence type="ECO:0000256" key="3">
    <source>
        <dbReference type="SAM" id="MobiDB-lite"/>
    </source>
</evidence>
<accession>A0A9P0C7J0</accession>
<dbReference type="CDD" id="cd22906">
    <property type="entry name" value="HFD_DRAP1"/>
    <property type="match status" value="1"/>
</dbReference>
<dbReference type="SUPFAM" id="SSF47113">
    <property type="entry name" value="Histone-fold"/>
    <property type="match status" value="1"/>
</dbReference>
<dbReference type="GO" id="GO:0017054">
    <property type="term" value="C:negative cofactor 2 complex"/>
    <property type="evidence" value="ECO:0007669"/>
    <property type="project" value="TreeGrafter"/>
</dbReference>
<dbReference type="GO" id="GO:0046982">
    <property type="term" value="F:protein heterodimerization activity"/>
    <property type="evidence" value="ECO:0007669"/>
    <property type="project" value="InterPro"/>
</dbReference>
<dbReference type="KEGG" id="btab:109035245"/>
<evidence type="ECO:0000313" key="5">
    <source>
        <dbReference type="EMBL" id="CAH0752681.1"/>
    </source>
</evidence>
<dbReference type="AlphaFoldDB" id="A0A9P0C7J0"/>
<keyword evidence="2" id="KW-0539">Nucleus</keyword>
<dbReference type="InterPro" id="IPR050568">
    <property type="entry name" value="Transcr_DNA_Rep_Reg"/>
</dbReference>
<dbReference type="GO" id="GO:0001046">
    <property type="term" value="F:core promoter sequence-specific DNA binding"/>
    <property type="evidence" value="ECO:0007669"/>
    <property type="project" value="TreeGrafter"/>
</dbReference>
<dbReference type="InterPro" id="IPR003958">
    <property type="entry name" value="CBFA_NFYB_domain"/>
</dbReference>
<evidence type="ECO:0000256" key="1">
    <source>
        <dbReference type="ARBA" id="ARBA00004123"/>
    </source>
</evidence>
<dbReference type="FunFam" id="1.10.20.10:FF:000074">
    <property type="entry name" value="dr1-associated corepressor"/>
    <property type="match status" value="1"/>
</dbReference>
<evidence type="ECO:0000259" key="4">
    <source>
        <dbReference type="Pfam" id="PF00808"/>
    </source>
</evidence>
<feature type="region of interest" description="Disordered" evidence="3">
    <location>
        <begin position="95"/>
        <end position="137"/>
    </location>
</feature>
<evidence type="ECO:0000313" key="6">
    <source>
        <dbReference type="Proteomes" id="UP001152759"/>
    </source>
</evidence>
<dbReference type="Pfam" id="PF00808">
    <property type="entry name" value="CBFD_NFYB_HMF"/>
    <property type="match status" value="1"/>
</dbReference>
<comment type="subcellular location">
    <subcellularLocation>
        <location evidence="1">Nucleus</location>
    </subcellularLocation>
</comment>
<evidence type="ECO:0000256" key="2">
    <source>
        <dbReference type="ARBA" id="ARBA00023242"/>
    </source>
</evidence>
<feature type="domain" description="Transcription factor CBF/NF-Y/archaeal histone" evidence="4">
    <location>
        <begin position="10"/>
        <end position="74"/>
    </location>
</feature>
<feature type="compositionally biased region" description="Low complexity" evidence="3">
    <location>
        <begin position="105"/>
        <end position="120"/>
    </location>
</feature>
<dbReference type="GO" id="GO:0016251">
    <property type="term" value="F:RNA polymerase II general transcription initiation factor activity"/>
    <property type="evidence" value="ECO:0007669"/>
    <property type="project" value="TreeGrafter"/>
</dbReference>
<dbReference type="PANTHER" id="PTHR10252">
    <property type="entry name" value="HISTONE-LIKE TRANSCRIPTION FACTOR CCAAT-RELATED"/>
    <property type="match status" value="1"/>
</dbReference>
<dbReference type="OrthoDB" id="653904at2759"/>
<gene>
    <name evidence="5" type="ORF">BEMITA_LOCUS320</name>
</gene>
<dbReference type="InterPro" id="IPR009072">
    <property type="entry name" value="Histone-fold"/>
</dbReference>
<dbReference type="Proteomes" id="UP001152759">
    <property type="component" value="Chromosome 1"/>
</dbReference>
<sequence>MPSKKKKYNARFPAGRIKKIMQTDEEVGKVAQAVPVIISRTLELFVESLLTKAVQITTSRNAKTLSTSHMKQCILSETRFDFLKDLVKSLPDISISEDDGAQNETSSSSGVRRQSSSTTSEPVMVPEPIAVSSKLTSHNKPNFYREISTSEATPQPVLQPPVVSYALSSSSSSLLIDEDYDT</sequence>
<name>A0A9P0C7J0_BEMTA</name>
<reference evidence="5" key="1">
    <citation type="submission" date="2021-12" db="EMBL/GenBank/DDBJ databases">
        <authorList>
            <person name="King R."/>
        </authorList>
    </citation>
    <scope>NUCLEOTIDE SEQUENCE</scope>
</reference>
<organism evidence="5 6">
    <name type="scientific">Bemisia tabaci</name>
    <name type="common">Sweetpotato whitefly</name>
    <name type="synonym">Aleurodes tabaci</name>
    <dbReference type="NCBI Taxonomy" id="7038"/>
    <lineage>
        <taxon>Eukaryota</taxon>
        <taxon>Metazoa</taxon>
        <taxon>Ecdysozoa</taxon>
        <taxon>Arthropoda</taxon>
        <taxon>Hexapoda</taxon>
        <taxon>Insecta</taxon>
        <taxon>Pterygota</taxon>
        <taxon>Neoptera</taxon>
        <taxon>Paraneoptera</taxon>
        <taxon>Hemiptera</taxon>
        <taxon>Sternorrhyncha</taxon>
        <taxon>Aleyrodoidea</taxon>
        <taxon>Aleyrodidae</taxon>
        <taxon>Aleyrodinae</taxon>
        <taxon>Bemisia</taxon>
    </lineage>
</organism>